<reference evidence="3" key="1">
    <citation type="submission" date="2017-08" db="EMBL/GenBank/DDBJ databases">
        <authorList>
            <person name="Polle J.E."/>
            <person name="Barry K."/>
            <person name="Cushman J."/>
            <person name="Schmutz J."/>
            <person name="Tran D."/>
            <person name="Hathwaick L.T."/>
            <person name="Yim W.C."/>
            <person name="Jenkins J."/>
            <person name="Mckie-Krisberg Z.M."/>
            <person name="Prochnik S."/>
            <person name="Lindquist E."/>
            <person name="Dockter R.B."/>
            <person name="Adam C."/>
            <person name="Molina H."/>
            <person name="Bunkerborg J."/>
            <person name="Jin E."/>
            <person name="Buchheim M."/>
            <person name="Magnuson J."/>
        </authorList>
    </citation>
    <scope>NUCLEOTIDE SEQUENCE</scope>
    <source>
        <strain evidence="3">CCAP 19/18</strain>
    </source>
</reference>
<evidence type="ECO:0000256" key="1">
    <source>
        <dbReference type="SAM" id="MobiDB-lite"/>
    </source>
</evidence>
<comment type="caution">
    <text evidence="3">The sequence shown here is derived from an EMBL/GenBank/DDBJ whole genome shotgun (WGS) entry which is preliminary data.</text>
</comment>
<accession>A0ABQ7GBT3</accession>
<evidence type="ECO:0000259" key="2">
    <source>
        <dbReference type="Pfam" id="PF14901"/>
    </source>
</evidence>
<gene>
    <name evidence="3" type="ORF">DUNSADRAFT_12187</name>
</gene>
<dbReference type="InterPro" id="IPR032843">
    <property type="entry name" value="Jiv"/>
</dbReference>
<protein>
    <recommendedName>
        <fullName evidence="2">Cleavage inducing molecular chaperone Jiv domain-containing protein</fullName>
    </recommendedName>
</protein>
<evidence type="ECO:0000313" key="3">
    <source>
        <dbReference type="EMBL" id="KAF5832074.1"/>
    </source>
</evidence>
<sequence>MGTWLPARHDDVWFETPNNVLRMINPERFINAYRCVGQYVFDITDWCRCGGMLSDSAGFPAPTNTHYVPFRLQGRTPGSQNRPKAGKEREGSGYNEFKGGGANSHKNKKKKKGRR</sequence>
<dbReference type="EMBL" id="MU069900">
    <property type="protein sequence ID" value="KAF5832074.1"/>
    <property type="molecule type" value="Genomic_DNA"/>
</dbReference>
<keyword evidence="4" id="KW-1185">Reference proteome</keyword>
<organism evidence="3 4">
    <name type="scientific">Dunaliella salina</name>
    <name type="common">Green alga</name>
    <name type="synonym">Protococcus salinus</name>
    <dbReference type="NCBI Taxonomy" id="3046"/>
    <lineage>
        <taxon>Eukaryota</taxon>
        <taxon>Viridiplantae</taxon>
        <taxon>Chlorophyta</taxon>
        <taxon>core chlorophytes</taxon>
        <taxon>Chlorophyceae</taxon>
        <taxon>CS clade</taxon>
        <taxon>Chlamydomonadales</taxon>
        <taxon>Dunaliellaceae</taxon>
        <taxon>Dunaliella</taxon>
    </lineage>
</organism>
<feature type="domain" description="Cleavage inducing molecular chaperone Jiv" evidence="2">
    <location>
        <begin position="6"/>
        <end position="72"/>
    </location>
</feature>
<feature type="compositionally biased region" description="Basic residues" evidence="1">
    <location>
        <begin position="105"/>
        <end position="115"/>
    </location>
</feature>
<feature type="region of interest" description="Disordered" evidence="1">
    <location>
        <begin position="64"/>
        <end position="115"/>
    </location>
</feature>
<dbReference type="Proteomes" id="UP000815325">
    <property type="component" value="Unassembled WGS sequence"/>
</dbReference>
<dbReference type="Pfam" id="PF14901">
    <property type="entry name" value="Jiv90"/>
    <property type="match status" value="1"/>
</dbReference>
<name>A0ABQ7GBT3_DUNSA</name>
<evidence type="ECO:0000313" key="4">
    <source>
        <dbReference type="Proteomes" id="UP000815325"/>
    </source>
</evidence>
<proteinExistence type="predicted"/>